<reference evidence="1 2" key="1">
    <citation type="submission" date="2019-07" db="EMBL/GenBank/DDBJ databases">
        <title>WGS assembly of Gossypium tomentosum.</title>
        <authorList>
            <person name="Chen Z.J."/>
            <person name="Sreedasyam A."/>
            <person name="Ando A."/>
            <person name="Song Q."/>
            <person name="De L."/>
            <person name="Hulse-Kemp A."/>
            <person name="Ding M."/>
            <person name="Ye W."/>
            <person name="Kirkbride R."/>
            <person name="Jenkins J."/>
            <person name="Plott C."/>
            <person name="Lovell J."/>
            <person name="Lin Y.-M."/>
            <person name="Vaughn R."/>
            <person name="Liu B."/>
            <person name="Li W."/>
            <person name="Simpson S."/>
            <person name="Scheffler B."/>
            <person name="Saski C."/>
            <person name="Grover C."/>
            <person name="Hu G."/>
            <person name="Conover J."/>
            <person name="Carlson J."/>
            <person name="Shu S."/>
            <person name="Boston L."/>
            <person name="Williams M."/>
            <person name="Peterson D."/>
            <person name="Mcgee K."/>
            <person name="Jones D."/>
            <person name="Wendel J."/>
            <person name="Stelly D."/>
            <person name="Grimwood J."/>
            <person name="Schmutz J."/>
        </authorList>
    </citation>
    <scope>NUCLEOTIDE SEQUENCE [LARGE SCALE GENOMIC DNA]</scope>
    <source>
        <strain evidence="1">7179.01</strain>
    </source>
</reference>
<dbReference type="Proteomes" id="UP000322667">
    <property type="component" value="Chromosome A10"/>
</dbReference>
<organism evidence="1 2">
    <name type="scientific">Gossypium tomentosum</name>
    <name type="common">Hawaiian cotton</name>
    <name type="synonym">Gossypium sandvicense</name>
    <dbReference type="NCBI Taxonomy" id="34277"/>
    <lineage>
        <taxon>Eukaryota</taxon>
        <taxon>Viridiplantae</taxon>
        <taxon>Streptophyta</taxon>
        <taxon>Embryophyta</taxon>
        <taxon>Tracheophyta</taxon>
        <taxon>Spermatophyta</taxon>
        <taxon>Magnoliopsida</taxon>
        <taxon>eudicotyledons</taxon>
        <taxon>Gunneridae</taxon>
        <taxon>Pentapetalae</taxon>
        <taxon>rosids</taxon>
        <taxon>malvids</taxon>
        <taxon>Malvales</taxon>
        <taxon>Malvaceae</taxon>
        <taxon>Malvoideae</taxon>
        <taxon>Gossypium</taxon>
    </lineage>
</organism>
<sequence length="112" mass="12120">MAGEIGLRIVAIASPHTTTDPTQLCLPYKIGSPEAHHSITSATANCQVRKLEENKTLRKGGNWQKYESMGQSGGILVQIQGMRGTATLLYIYGVLCSTKDGQTHCHQTSFSV</sequence>
<protein>
    <submittedName>
        <fullName evidence="1">Uncharacterized protein</fullName>
    </submittedName>
</protein>
<dbReference type="AlphaFoldDB" id="A0A5D2NTS8"/>
<accession>A0A5D2NTS8</accession>
<gene>
    <name evidence="1" type="ORF">ES332_A10G186000v1</name>
</gene>
<name>A0A5D2NTS8_GOSTO</name>
<proteinExistence type="predicted"/>
<evidence type="ECO:0000313" key="1">
    <source>
        <dbReference type="EMBL" id="TYI06823.1"/>
    </source>
</evidence>
<evidence type="ECO:0000313" key="2">
    <source>
        <dbReference type="Proteomes" id="UP000322667"/>
    </source>
</evidence>
<keyword evidence="2" id="KW-1185">Reference proteome</keyword>
<dbReference type="EMBL" id="CM017619">
    <property type="protein sequence ID" value="TYI06823.1"/>
    <property type="molecule type" value="Genomic_DNA"/>
</dbReference>